<dbReference type="Proteomes" id="UP000322983">
    <property type="component" value="Chromosome"/>
</dbReference>
<gene>
    <name evidence="1" type="ORF">IC006_0948</name>
    <name evidence="2" type="ORF">IC007_0915</name>
</gene>
<dbReference type="EMBL" id="AP018930">
    <property type="protein sequence ID" value="BBG26407.1"/>
    <property type="molecule type" value="Genomic_DNA"/>
</dbReference>
<dbReference type="GeneID" id="41717303"/>
<dbReference type="RefSeq" id="WP_054846680.1">
    <property type="nucleotide sequence ID" value="NZ_AP018929.1"/>
</dbReference>
<dbReference type="AlphaFoldDB" id="A0A510E1R0"/>
<dbReference type="EMBL" id="AP018929">
    <property type="protein sequence ID" value="BBG23660.1"/>
    <property type="molecule type" value="Genomic_DNA"/>
</dbReference>
<dbReference type="STRING" id="1294262.GCA_001316085_02750"/>
<evidence type="ECO:0000313" key="1">
    <source>
        <dbReference type="EMBL" id="BBG23660.1"/>
    </source>
</evidence>
<keyword evidence="3" id="KW-1185">Reference proteome</keyword>
<evidence type="ECO:0000313" key="3">
    <source>
        <dbReference type="Proteomes" id="UP000322983"/>
    </source>
</evidence>
<reference evidence="2 3" key="2">
    <citation type="journal article" date="2020" name="Int. J. Syst. Evol. Microbiol.">
        <title>Sulfuracidifex tepidarius gen. nov., sp. nov. and transfer of Sulfolobus metallicus Huber and Stetter 1992 to the genus Sulfuracidifex as Sulfuracidifex metallicus comb. nov.</title>
        <authorList>
            <person name="Itoh T."/>
            <person name="Miura T."/>
            <person name="Sakai H.D."/>
            <person name="Kato S."/>
            <person name="Ohkuma M."/>
            <person name="Takashina T."/>
        </authorList>
    </citation>
    <scope>NUCLEOTIDE SEQUENCE</scope>
    <source>
        <strain evidence="1 3">IC-006</strain>
        <strain evidence="2">IC-007</strain>
    </source>
</reference>
<reference evidence="4" key="1">
    <citation type="submission" date="2018-09" db="EMBL/GenBank/DDBJ databases">
        <title>Complete Genome Sequencing of Sulfolobus sp. JCM 16834.</title>
        <authorList>
            <person name="Kato S."/>
            <person name="Itoh T."/>
            <person name="Ohkuma M."/>
        </authorList>
    </citation>
    <scope>NUCLEOTIDE SEQUENCE [LARGE SCALE GENOMIC DNA]</scope>
    <source>
        <strain evidence="4">IC-007</strain>
    </source>
</reference>
<name>A0A510E1R0_9CREN</name>
<dbReference type="Proteomes" id="UP000325030">
    <property type="component" value="Chromosome"/>
</dbReference>
<evidence type="ECO:0000313" key="2">
    <source>
        <dbReference type="EMBL" id="BBG26407.1"/>
    </source>
</evidence>
<accession>A0A510DUB7</accession>
<organism evidence="2 4">
    <name type="scientific">Sulfuracidifex tepidarius</name>
    <dbReference type="NCBI Taxonomy" id="1294262"/>
    <lineage>
        <taxon>Archaea</taxon>
        <taxon>Thermoproteota</taxon>
        <taxon>Thermoprotei</taxon>
        <taxon>Sulfolobales</taxon>
        <taxon>Sulfolobaceae</taxon>
        <taxon>Sulfuracidifex</taxon>
    </lineage>
</organism>
<evidence type="ECO:0000313" key="4">
    <source>
        <dbReference type="Proteomes" id="UP000325030"/>
    </source>
</evidence>
<accession>A0A510E1R0</accession>
<sequence length="59" mass="6958">MKSLAEKLKEKGYNAEEIKVRKVQIDREDETFEMKPLYSLEIEIQGRKVLALVGRLKKH</sequence>
<protein>
    <submittedName>
        <fullName evidence="2">Uncharacterized protein</fullName>
    </submittedName>
</protein>
<dbReference type="KEGG" id="step:IC006_0948"/>
<proteinExistence type="predicted"/>